<dbReference type="InterPro" id="IPR036452">
    <property type="entry name" value="Ribo_hydro-like"/>
</dbReference>
<dbReference type="Pfam" id="PF21027">
    <property type="entry name" value="Sde0182_C"/>
    <property type="match status" value="1"/>
</dbReference>
<dbReference type="Proteomes" id="UP000823769">
    <property type="component" value="Unassembled WGS sequence"/>
</dbReference>
<protein>
    <submittedName>
        <fullName evidence="3">DUF1593 domain-containing protein</fullName>
    </submittedName>
</protein>
<dbReference type="Gene3D" id="2.60.40.10">
    <property type="entry name" value="Immunoglobulins"/>
    <property type="match status" value="1"/>
</dbReference>
<evidence type="ECO:0000313" key="4">
    <source>
        <dbReference type="Proteomes" id="UP000823769"/>
    </source>
</evidence>
<dbReference type="InterPro" id="IPR048527">
    <property type="entry name" value="Sde182_C"/>
</dbReference>
<accession>A0A9D9IYX1</accession>
<sequence>MLFAVSLFATGCGGQKDGASQKPRTIVTCDPELDDNNSMIRFILHSTDFQIDGLVYTSSRFHWRGDGKGTTQFIEGSEYDQLGLGPQTSWRFSPDERFIDDIVDAYEECYPNLKVHDPDYPTPEALRSVIAWGNCDFEGDYSQDTEGSDLIKRNILDDEPGPLFIQAWGGSSSIAAALRSIEDDYKGTADWDAVYAKVCEKVVLCLSGDQDNAYNKYIAVNWPDIYVQSLGGSMGRYDNSEYAYLTSPDWTAENMRIGPIGALVRCWGDGKQMVPGDVMDMIGPYKGESVQELADMGYIVWTRPQPVGTLYSDGDSGCYYNLIDNGLRAWEDPTWGGWAGRWDPKSGQPRSGHPSYMSTDIMRMHRMNVDAANGKGQPYSFSGFCARNSAADEASAFPNFYPEKNLSEAARMKWSVTPDYEDANHYPELTGPFDILAAPGETVTIKAKASDPDGDELSLKWWYFPVGTYEGELSVDDPSSARTTFTVPADALPGQTIHFVLQASDNGTPQLVKYLRTVITVE</sequence>
<evidence type="ECO:0000259" key="2">
    <source>
        <dbReference type="Pfam" id="PF21027"/>
    </source>
</evidence>
<dbReference type="InterPro" id="IPR011483">
    <property type="entry name" value="Sde182_NH-like"/>
</dbReference>
<dbReference type="GO" id="GO:0016799">
    <property type="term" value="F:hydrolase activity, hydrolyzing N-glycosyl compounds"/>
    <property type="evidence" value="ECO:0007669"/>
    <property type="project" value="InterPro"/>
</dbReference>
<dbReference type="EMBL" id="JADILW010000088">
    <property type="protein sequence ID" value="MBO8480699.1"/>
    <property type="molecule type" value="Genomic_DNA"/>
</dbReference>
<name>A0A9D9IYX1_9BACT</name>
<dbReference type="CDD" id="cd11304">
    <property type="entry name" value="Cadherin_repeat"/>
    <property type="match status" value="1"/>
</dbReference>
<gene>
    <name evidence="3" type="ORF">IAB76_06290</name>
</gene>
<evidence type="ECO:0000259" key="1">
    <source>
        <dbReference type="Pfam" id="PF07632"/>
    </source>
</evidence>
<organism evidence="3 4">
    <name type="scientific">Candidatus Cryptobacteroides avistercoris</name>
    <dbReference type="NCBI Taxonomy" id="2840758"/>
    <lineage>
        <taxon>Bacteria</taxon>
        <taxon>Pseudomonadati</taxon>
        <taxon>Bacteroidota</taxon>
        <taxon>Bacteroidia</taxon>
        <taxon>Bacteroidales</taxon>
        <taxon>Candidatus Cryptobacteroides</taxon>
    </lineage>
</organism>
<reference evidence="3" key="1">
    <citation type="submission" date="2020-10" db="EMBL/GenBank/DDBJ databases">
        <authorList>
            <person name="Gilroy R."/>
        </authorList>
    </citation>
    <scope>NUCLEOTIDE SEQUENCE</scope>
    <source>
        <strain evidence="3">B3-1481</strain>
    </source>
</reference>
<evidence type="ECO:0000313" key="3">
    <source>
        <dbReference type="EMBL" id="MBO8480699.1"/>
    </source>
</evidence>
<comment type="caution">
    <text evidence="3">The sequence shown here is derived from an EMBL/GenBank/DDBJ whole genome shotgun (WGS) entry which is preliminary data.</text>
</comment>
<proteinExistence type="predicted"/>
<dbReference type="Pfam" id="PF07632">
    <property type="entry name" value="Sde182_NH-like"/>
    <property type="match status" value="1"/>
</dbReference>
<feature type="domain" description="Cellulose-binding Sde182 C-terminal" evidence="2">
    <location>
        <begin position="442"/>
        <end position="521"/>
    </location>
</feature>
<dbReference type="Gene3D" id="3.90.245.10">
    <property type="entry name" value="Ribonucleoside hydrolase-like"/>
    <property type="match status" value="1"/>
</dbReference>
<dbReference type="InterPro" id="IPR013783">
    <property type="entry name" value="Ig-like_fold"/>
</dbReference>
<feature type="domain" description="Cellulose-binding Sde182 nucleoside hydrolase-like" evidence="1">
    <location>
        <begin position="24"/>
        <end position="342"/>
    </location>
</feature>
<dbReference type="AlphaFoldDB" id="A0A9D9IYX1"/>
<reference evidence="3" key="2">
    <citation type="journal article" date="2021" name="PeerJ">
        <title>Extensive microbial diversity within the chicken gut microbiome revealed by metagenomics and culture.</title>
        <authorList>
            <person name="Gilroy R."/>
            <person name="Ravi A."/>
            <person name="Getino M."/>
            <person name="Pursley I."/>
            <person name="Horton D.L."/>
            <person name="Alikhan N.F."/>
            <person name="Baker D."/>
            <person name="Gharbi K."/>
            <person name="Hall N."/>
            <person name="Watson M."/>
            <person name="Adriaenssens E.M."/>
            <person name="Foster-Nyarko E."/>
            <person name="Jarju S."/>
            <person name="Secka A."/>
            <person name="Antonio M."/>
            <person name="Oren A."/>
            <person name="Chaudhuri R.R."/>
            <person name="La Ragione R."/>
            <person name="Hildebrand F."/>
            <person name="Pallen M.J."/>
        </authorList>
    </citation>
    <scope>NUCLEOTIDE SEQUENCE</scope>
    <source>
        <strain evidence="3">B3-1481</strain>
    </source>
</reference>